<keyword evidence="2" id="KW-0812">Transmembrane</keyword>
<feature type="transmembrane region" description="Helical" evidence="2">
    <location>
        <begin position="502"/>
        <end position="524"/>
    </location>
</feature>
<dbReference type="Pfam" id="PF01757">
    <property type="entry name" value="Acyl_transf_3"/>
    <property type="match status" value="2"/>
</dbReference>
<dbReference type="GO" id="GO:0016747">
    <property type="term" value="F:acyltransferase activity, transferring groups other than amino-acyl groups"/>
    <property type="evidence" value="ECO:0007669"/>
    <property type="project" value="InterPro"/>
</dbReference>
<feature type="transmembrane region" description="Helical" evidence="2">
    <location>
        <begin position="1056"/>
        <end position="1079"/>
    </location>
</feature>
<feature type="transmembrane region" description="Helical" evidence="2">
    <location>
        <begin position="1201"/>
        <end position="1224"/>
    </location>
</feature>
<dbReference type="Proteomes" id="UP000596742">
    <property type="component" value="Unassembled WGS sequence"/>
</dbReference>
<feature type="non-terminal residue" evidence="4">
    <location>
        <position position="1306"/>
    </location>
</feature>
<keyword evidence="5" id="KW-1185">Reference proteome</keyword>
<feature type="region of interest" description="Disordered" evidence="1">
    <location>
        <begin position="817"/>
        <end position="863"/>
    </location>
</feature>
<reference evidence="4" key="1">
    <citation type="submission" date="2018-11" db="EMBL/GenBank/DDBJ databases">
        <authorList>
            <person name="Alioto T."/>
            <person name="Alioto T."/>
        </authorList>
    </citation>
    <scope>NUCLEOTIDE SEQUENCE</scope>
</reference>
<keyword evidence="2" id="KW-0472">Membrane</keyword>
<accession>A0A8B6F345</accession>
<proteinExistence type="predicted"/>
<feature type="transmembrane region" description="Helical" evidence="2">
    <location>
        <begin position="1126"/>
        <end position="1146"/>
    </location>
</feature>
<organism evidence="4 5">
    <name type="scientific">Mytilus galloprovincialis</name>
    <name type="common">Mediterranean mussel</name>
    <dbReference type="NCBI Taxonomy" id="29158"/>
    <lineage>
        <taxon>Eukaryota</taxon>
        <taxon>Metazoa</taxon>
        <taxon>Spiralia</taxon>
        <taxon>Lophotrochozoa</taxon>
        <taxon>Mollusca</taxon>
        <taxon>Bivalvia</taxon>
        <taxon>Autobranchia</taxon>
        <taxon>Pteriomorphia</taxon>
        <taxon>Mytilida</taxon>
        <taxon>Mytiloidea</taxon>
        <taxon>Mytilidae</taxon>
        <taxon>Mytilinae</taxon>
        <taxon>Mytilus</taxon>
    </lineage>
</organism>
<feature type="transmembrane region" description="Helical" evidence="2">
    <location>
        <begin position="1158"/>
        <end position="1178"/>
    </location>
</feature>
<keyword evidence="2" id="KW-1133">Transmembrane helix</keyword>
<dbReference type="PANTHER" id="PTHR11161:SF0">
    <property type="entry name" value="O-ACYLTRANSFERASE LIKE PROTEIN"/>
    <property type="match status" value="1"/>
</dbReference>
<gene>
    <name evidence="4" type="ORF">MGAL_10B007596</name>
</gene>
<feature type="transmembrane region" description="Helical" evidence="2">
    <location>
        <begin position="437"/>
        <end position="460"/>
    </location>
</feature>
<evidence type="ECO:0000259" key="3">
    <source>
        <dbReference type="SMART" id="SM00703"/>
    </source>
</evidence>
<evidence type="ECO:0000256" key="2">
    <source>
        <dbReference type="SAM" id="Phobius"/>
    </source>
</evidence>
<feature type="transmembrane region" description="Helical" evidence="2">
    <location>
        <begin position="309"/>
        <end position="329"/>
    </location>
</feature>
<comment type="caution">
    <text evidence="4">The sequence shown here is derived from an EMBL/GenBank/DDBJ whole genome shotgun (WGS) entry which is preliminary data.</text>
</comment>
<feature type="transmembrane region" description="Helical" evidence="2">
    <location>
        <begin position="951"/>
        <end position="975"/>
    </location>
</feature>
<name>A0A8B6F345_MYTGA</name>
<protein>
    <recommendedName>
        <fullName evidence="3">Nose resistant-to-fluoxetine protein N-terminal domain-containing protein</fullName>
    </recommendedName>
</protein>
<dbReference type="OrthoDB" id="207378at2759"/>
<feature type="transmembrane region" description="Helical" evidence="2">
    <location>
        <begin position="536"/>
        <end position="560"/>
    </location>
</feature>
<feature type="transmembrane region" description="Helical" evidence="2">
    <location>
        <begin position="1274"/>
        <end position="1295"/>
    </location>
</feature>
<dbReference type="SMART" id="SM00703">
    <property type="entry name" value="NRF"/>
    <property type="match status" value="1"/>
</dbReference>
<feature type="transmembrane region" description="Helical" evidence="2">
    <location>
        <begin position="365"/>
        <end position="382"/>
    </location>
</feature>
<feature type="transmembrane region" description="Helical" evidence="2">
    <location>
        <begin position="995"/>
        <end position="1016"/>
    </location>
</feature>
<feature type="domain" description="Nose resistant-to-fluoxetine protein N-terminal" evidence="3">
    <location>
        <begin position="643"/>
        <end position="769"/>
    </location>
</feature>
<feature type="transmembrane region" description="Helical" evidence="2">
    <location>
        <begin position="472"/>
        <end position="490"/>
    </location>
</feature>
<evidence type="ECO:0000313" key="4">
    <source>
        <dbReference type="EMBL" id="VDI43808.1"/>
    </source>
</evidence>
<dbReference type="InterPro" id="IPR002656">
    <property type="entry name" value="Acyl_transf_3_dom"/>
</dbReference>
<dbReference type="InterPro" id="IPR052728">
    <property type="entry name" value="O2_lipid_transport_reg"/>
</dbReference>
<feature type="transmembrane region" description="Helical" evidence="2">
    <location>
        <begin position="914"/>
        <end position="931"/>
    </location>
</feature>
<dbReference type="Pfam" id="PF20146">
    <property type="entry name" value="NRF"/>
    <property type="match status" value="1"/>
</dbReference>
<dbReference type="InterPro" id="IPR006621">
    <property type="entry name" value="Nose-resist-to-fluoxetine_N"/>
</dbReference>
<sequence>FSMLIINALFYDPADACKINNIDFTSFYHPIKRINWNIVLADVVQTRVCRAHERNVFFTDDCDTKPSIDYLSHDGWNASNVTASLRVRFWINLAKLSLDDIPSLNSKELSNLEKMPTKRASVCFRKAWLSFSVYTNIEKILGTKQGAGTLTAINGIRFISMSWVILGHTFAFGLGQMDNAAQVYTKFIKRKSFMAIMNAEVSVDSFFALSGTLLAYLILQQLQKQKSVLKLNWFMFYFHRFWRLTPPYMLVLMVFTGLYPYLGSGPFWSDKSNECFCVLCFGWAWYLANDMQFFVISPIILIPMYYSKIAGTVVTGVMWLGCAIATGLVSRHFDLQTAQKGYGQYIFGSRPHSEDYFNQYYQRPYTRIGPYLVGMFCGFLLYQTKCKCKINKYLNLVLWAVFTAIASAALYGVYRDYNGHPFSTDLAATFNTLHRTAWSLGVCWVIFACATGNGGIVNTILSWKAFVPLGKLTYCAYLVHPIVIFYYFGSRRKLIHVDTHEIIYEYLGNLVLAYACAFVASLAFEAPMMGLEKLSFFPVAFNLTFVLMLYCYTTVPVILFKLTMRVDNLSLRTLGHYYDFLEITLLDSRSAFSDQLFSSSKLIKFVDIENILRNVGDEDNTVYDDNFDVPLNVTASPQVFRVSPMCLNHTKAIYAGLEGKEQWALKMVDAAGKPEAGLMSLKLKWRGDYDECVGVRAVSQYKFNGKYCSVSVGYGKLPINPITQLPAGIDIGMCLPESCSDTDTKNLLNQTLQRVSNKTVYVIYATCVETLDSYDMRAKIVLAVIGVFIVTMAIATAYDLIIVQRPKSSKKQPMEIFKNGGTQQNGKSNGVFVNDDHKSPDININKSGDTEKPSSKYEEKYKPSENGIVEGKEKYTPGILGQLLLSFSVYTNGAKILNTHQGAGTLTAVNGIRFISMTWVILGHSIGFSAPNMSNLATFFPKMISRRSFMGILNAEVSVDTFFSLSGCLLTYLVLKQLKKQKGKLNWFMFYFHRFWRLTPPYMLVMMVYIALFPYLGSGPIWKKNGLENNYCKDTWWYNLLYIQNFRPITDQCFAWAWYLANDMQFYVISPILLLPLYFNKVAGTIVTAIFLGGTTIATGIISTHYDLGLSTFDKNAMDYFNNYYIKPYTRMGPYLVGIYTGYILYKIKCTFKINKFVNLLLWGVFTAVASSVLYGVYDHYNGKPFSTEVASLYNAVHKTAWGAAVCWVIFACATGNGGFINTILSWKGFVPLSRLTYSAYLIHPVIIQYYVYTRKQMVYVDDHQMIYDFLGNLGLSYAAALIVSLAFESPMMGLEKVIFKRGKKK</sequence>
<feature type="transmembrane region" description="Helical" evidence="2">
    <location>
        <begin position="1236"/>
        <end position="1254"/>
    </location>
</feature>
<dbReference type="PANTHER" id="PTHR11161">
    <property type="entry name" value="O-ACYLTRANSFERASE"/>
    <property type="match status" value="1"/>
</dbReference>
<feature type="transmembrane region" description="Helical" evidence="2">
    <location>
        <begin position="282"/>
        <end position="302"/>
    </location>
</feature>
<feature type="transmembrane region" description="Helical" evidence="2">
    <location>
        <begin position="240"/>
        <end position="262"/>
    </location>
</feature>
<evidence type="ECO:0000313" key="5">
    <source>
        <dbReference type="Proteomes" id="UP000596742"/>
    </source>
</evidence>
<feature type="compositionally biased region" description="Basic and acidic residues" evidence="1">
    <location>
        <begin position="848"/>
        <end position="863"/>
    </location>
</feature>
<dbReference type="EMBL" id="UYJE01006194">
    <property type="protein sequence ID" value="VDI43808.1"/>
    <property type="molecule type" value="Genomic_DNA"/>
</dbReference>
<feature type="transmembrane region" description="Helical" evidence="2">
    <location>
        <begin position="394"/>
        <end position="414"/>
    </location>
</feature>
<feature type="transmembrane region" description="Helical" evidence="2">
    <location>
        <begin position="195"/>
        <end position="219"/>
    </location>
</feature>
<feature type="transmembrane region" description="Helical" evidence="2">
    <location>
        <begin position="1086"/>
        <end position="1106"/>
    </location>
</feature>
<evidence type="ECO:0000256" key="1">
    <source>
        <dbReference type="SAM" id="MobiDB-lite"/>
    </source>
</evidence>
<feature type="transmembrane region" description="Helical" evidence="2">
    <location>
        <begin position="780"/>
        <end position="801"/>
    </location>
</feature>